<dbReference type="PIRSF" id="PIRSF017082">
    <property type="entry name" value="YflP"/>
    <property type="match status" value="1"/>
</dbReference>
<dbReference type="RefSeq" id="WP_128394165.1">
    <property type="nucleotide sequence ID" value="NZ_SHKO01000001.1"/>
</dbReference>
<dbReference type="InterPro" id="IPR005064">
    <property type="entry name" value="BUG"/>
</dbReference>
<accession>A0A4V2FU21</accession>
<dbReference type="PANTHER" id="PTHR42928">
    <property type="entry name" value="TRICARBOXYLATE-BINDING PROTEIN"/>
    <property type="match status" value="1"/>
</dbReference>
<dbReference type="CDD" id="cd13578">
    <property type="entry name" value="PBP2_Bug27"/>
    <property type="match status" value="1"/>
</dbReference>
<dbReference type="OrthoDB" id="8881940at2"/>
<evidence type="ECO:0000256" key="1">
    <source>
        <dbReference type="ARBA" id="ARBA00006987"/>
    </source>
</evidence>
<proteinExistence type="inferred from homology"/>
<evidence type="ECO:0000313" key="2">
    <source>
        <dbReference type="EMBL" id="RZU00336.1"/>
    </source>
</evidence>
<keyword evidence="3" id="KW-1185">Reference proteome</keyword>
<dbReference type="PANTHER" id="PTHR42928:SF5">
    <property type="entry name" value="BLR1237 PROTEIN"/>
    <property type="match status" value="1"/>
</dbReference>
<reference evidence="2 3" key="1">
    <citation type="submission" date="2019-02" db="EMBL/GenBank/DDBJ databases">
        <title>Genomic Encyclopedia of Type Strains, Phase IV (KMG-IV): sequencing the most valuable type-strain genomes for metagenomic binning, comparative biology and taxonomic classification.</title>
        <authorList>
            <person name="Goeker M."/>
        </authorList>
    </citation>
    <scope>NUCLEOTIDE SEQUENCE [LARGE SCALE GENOMIC DNA]</scope>
    <source>
        <strain evidence="2 3">DSM 23814</strain>
    </source>
</reference>
<dbReference type="InterPro" id="IPR042100">
    <property type="entry name" value="Bug_dom1"/>
</dbReference>
<organism evidence="2 3">
    <name type="scientific">Advenella incenata</name>
    <dbReference type="NCBI Taxonomy" id="267800"/>
    <lineage>
        <taxon>Bacteria</taxon>
        <taxon>Pseudomonadati</taxon>
        <taxon>Pseudomonadota</taxon>
        <taxon>Betaproteobacteria</taxon>
        <taxon>Burkholderiales</taxon>
        <taxon>Alcaligenaceae</taxon>
    </lineage>
</organism>
<dbReference type="Gene3D" id="3.40.190.10">
    <property type="entry name" value="Periplasmic binding protein-like II"/>
    <property type="match status" value="1"/>
</dbReference>
<dbReference type="Gene3D" id="3.40.190.150">
    <property type="entry name" value="Bordetella uptake gene, domain 1"/>
    <property type="match status" value="1"/>
</dbReference>
<comment type="similarity">
    <text evidence="1">Belongs to the UPF0065 (bug) family.</text>
</comment>
<protein>
    <submittedName>
        <fullName evidence="2">Tripartite-type tricarboxylate transporter receptor subunit TctC</fullName>
    </submittedName>
</protein>
<dbReference type="SUPFAM" id="SSF53850">
    <property type="entry name" value="Periplasmic binding protein-like II"/>
    <property type="match status" value="1"/>
</dbReference>
<keyword evidence="2" id="KW-0675">Receptor</keyword>
<name>A0A4V2FU21_9BURK</name>
<sequence>MMRSNTGLVFFLILLCVLFGRSAGAQSSAEPAVYPQQPINLIVGWSPGGAVDLLARQLGTVLSKDLGKSIVVENRAGASGTIAHAQAVRARPDGYTAILASNSTFVIGPHLYKKLPYQHEKDLAAVSLVAASPLVLAVNPALKVSTLEQLLVIARERPGRLNFASGGQGSTSHLAAELLMSLTGIQMTHIPYQGGAPAASAVMSGEVDIAFLDLGVSLPFLSSNRFLALAVSSDKRSTLLPEVPTVAESGVKDFEVTTTFGLFVPAQTPATVVQRLNAATVKAINDEKLQQKLVQQGVVTIGSTPAELRDYTARESSRWGKIIDERHITVK</sequence>
<gene>
    <name evidence="2" type="ORF">EV681_2144</name>
</gene>
<dbReference type="Proteomes" id="UP000293398">
    <property type="component" value="Unassembled WGS sequence"/>
</dbReference>
<evidence type="ECO:0000313" key="3">
    <source>
        <dbReference type="Proteomes" id="UP000293398"/>
    </source>
</evidence>
<dbReference type="Pfam" id="PF03401">
    <property type="entry name" value="TctC"/>
    <property type="match status" value="1"/>
</dbReference>
<dbReference type="EMBL" id="SHKO01000001">
    <property type="protein sequence ID" value="RZU00336.1"/>
    <property type="molecule type" value="Genomic_DNA"/>
</dbReference>
<comment type="caution">
    <text evidence="2">The sequence shown here is derived from an EMBL/GenBank/DDBJ whole genome shotgun (WGS) entry which is preliminary data.</text>
</comment>
<dbReference type="AlphaFoldDB" id="A0A4V2FU21"/>